<accession>A0ABC8QVT4</accession>
<evidence type="ECO:0000313" key="1">
    <source>
        <dbReference type="EMBL" id="CAK9136848.1"/>
    </source>
</evidence>
<organism evidence="1 2">
    <name type="scientific">Ilex paraguariensis</name>
    <name type="common">yerba mate</name>
    <dbReference type="NCBI Taxonomy" id="185542"/>
    <lineage>
        <taxon>Eukaryota</taxon>
        <taxon>Viridiplantae</taxon>
        <taxon>Streptophyta</taxon>
        <taxon>Embryophyta</taxon>
        <taxon>Tracheophyta</taxon>
        <taxon>Spermatophyta</taxon>
        <taxon>Magnoliopsida</taxon>
        <taxon>eudicotyledons</taxon>
        <taxon>Gunneridae</taxon>
        <taxon>Pentapetalae</taxon>
        <taxon>asterids</taxon>
        <taxon>campanulids</taxon>
        <taxon>Aquifoliales</taxon>
        <taxon>Aquifoliaceae</taxon>
        <taxon>Ilex</taxon>
    </lineage>
</organism>
<gene>
    <name evidence="1" type="ORF">ILEXP_LOCUS3854</name>
</gene>
<reference evidence="1 2" key="1">
    <citation type="submission" date="2024-02" db="EMBL/GenBank/DDBJ databases">
        <authorList>
            <person name="Vignale AGUSTIN F."/>
            <person name="Sosa J E."/>
            <person name="Modenutti C."/>
        </authorList>
    </citation>
    <scope>NUCLEOTIDE SEQUENCE [LARGE SCALE GENOMIC DNA]</scope>
</reference>
<dbReference type="Proteomes" id="UP001642360">
    <property type="component" value="Unassembled WGS sequence"/>
</dbReference>
<dbReference type="AlphaFoldDB" id="A0ABC8QVT4"/>
<name>A0ABC8QVT4_9AQUA</name>
<proteinExistence type="predicted"/>
<keyword evidence="2" id="KW-1185">Reference proteome</keyword>
<dbReference type="EMBL" id="CAUOFW020000781">
    <property type="protein sequence ID" value="CAK9136848.1"/>
    <property type="molecule type" value="Genomic_DNA"/>
</dbReference>
<comment type="caution">
    <text evidence="1">The sequence shown here is derived from an EMBL/GenBank/DDBJ whole genome shotgun (WGS) entry which is preliminary data.</text>
</comment>
<protein>
    <submittedName>
        <fullName evidence="1">Uncharacterized protein</fullName>
    </submittedName>
</protein>
<evidence type="ECO:0000313" key="2">
    <source>
        <dbReference type="Proteomes" id="UP001642360"/>
    </source>
</evidence>
<sequence length="114" mass="12721">MGETNACEDVLATYGCVALWLKLVIPDGDESALVSLFDAAETLIGCPAAEFAESKKRAVYEHHPRPNQLIGENDLPQKLQNFIEDSRDGQRAEFWWPSFGEADGHFFDYISSVL</sequence>